<gene>
    <name evidence="2" type="ORF">TSPGSL018_9087</name>
</gene>
<proteinExistence type="predicted"/>
<reference evidence="2" key="1">
    <citation type="submission" date="2014-05" db="EMBL/GenBank/DDBJ databases">
        <title>The transcriptome of the halophilic microalga Tetraselmis sp. GSL018 isolated from the Great Salt Lake, Utah.</title>
        <authorList>
            <person name="Jinkerson R.E."/>
            <person name="D'Adamo S."/>
            <person name="Posewitz M.C."/>
        </authorList>
    </citation>
    <scope>NUCLEOTIDE SEQUENCE</scope>
    <source>
        <strain evidence="2">GSL018</strain>
    </source>
</reference>
<evidence type="ECO:0000256" key="1">
    <source>
        <dbReference type="SAM" id="MobiDB-lite"/>
    </source>
</evidence>
<feature type="compositionally biased region" description="Basic and acidic residues" evidence="1">
    <location>
        <begin position="59"/>
        <end position="78"/>
    </location>
</feature>
<protein>
    <submittedName>
        <fullName evidence="2">Uncharacterized protein</fullName>
    </submittedName>
</protein>
<dbReference type="AlphaFoldDB" id="A0A061RBY2"/>
<feature type="region of interest" description="Disordered" evidence="1">
    <location>
        <begin position="292"/>
        <end position="328"/>
    </location>
</feature>
<evidence type="ECO:0000313" key="2">
    <source>
        <dbReference type="EMBL" id="JAC68289.1"/>
    </source>
</evidence>
<feature type="compositionally biased region" description="Acidic residues" evidence="1">
    <location>
        <begin position="87"/>
        <end position="102"/>
    </location>
</feature>
<feature type="region of interest" description="Disordered" evidence="1">
    <location>
        <begin position="1"/>
        <end position="119"/>
    </location>
</feature>
<sequence>AGDGGAGTRSAAEAAGSTDERGARGGDGLEEAKVTEVVGAAGRATPRGEAGGGICSGEGAERREHDGSGREEEAHELGEAELLGLDAIDEGDGLATSPEEEREAAAEREPPRGGNRCGAQESDLAVGLVIEYEDFLPEMEGWGSPNDRDADGAFLAARPVEPFLFDAAEEGLPLPWTVQRRSGAAPVPAAQPRVASAAEEEVEIPWLPESEYLVQTTGLNVMADVPLVVGLAFDLPAGGQRLLIDLRECNLASVARAIITASATGSRAKGFRMRLGPVGSAMRGALRRLGHKRAAASGRRAQGDAGDGDERGSSVRTQGLSSADFGSVQWQPEGTEDVCWTPPRTAAGAKVCLRALLSVNGVTDAESTSAAG</sequence>
<accession>A0A061RBY2</accession>
<organism evidence="2">
    <name type="scientific">Tetraselmis sp. GSL018</name>
    <dbReference type="NCBI Taxonomy" id="582737"/>
    <lineage>
        <taxon>Eukaryota</taxon>
        <taxon>Viridiplantae</taxon>
        <taxon>Chlorophyta</taxon>
        <taxon>core chlorophytes</taxon>
        <taxon>Chlorodendrophyceae</taxon>
        <taxon>Chlorodendrales</taxon>
        <taxon>Chlorodendraceae</taxon>
        <taxon>Tetraselmis</taxon>
    </lineage>
</organism>
<feature type="non-terminal residue" evidence="2">
    <location>
        <position position="1"/>
    </location>
</feature>
<dbReference type="EMBL" id="GBEZ01018115">
    <property type="protein sequence ID" value="JAC68289.1"/>
    <property type="molecule type" value="Transcribed_RNA"/>
</dbReference>
<feature type="compositionally biased region" description="Low complexity" evidence="1">
    <location>
        <begin position="295"/>
        <end position="304"/>
    </location>
</feature>
<name>A0A061RBY2_9CHLO</name>